<feature type="domain" description="YdhG-like" evidence="1">
    <location>
        <begin position="19"/>
        <end position="110"/>
    </location>
</feature>
<accession>A0A563UBN3</accession>
<organism evidence="2 3">
    <name type="scientific">Mucilaginibacter achroorhodeus</name>
    <dbReference type="NCBI Taxonomy" id="2599294"/>
    <lineage>
        <taxon>Bacteria</taxon>
        <taxon>Pseudomonadati</taxon>
        <taxon>Bacteroidota</taxon>
        <taxon>Sphingobacteriia</taxon>
        <taxon>Sphingobacteriales</taxon>
        <taxon>Sphingobacteriaceae</taxon>
        <taxon>Mucilaginibacter</taxon>
    </lineage>
</organism>
<dbReference type="AlphaFoldDB" id="A0A563UBN3"/>
<dbReference type="Gene3D" id="3.90.1150.200">
    <property type="match status" value="1"/>
</dbReference>
<dbReference type="SUPFAM" id="SSF159888">
    <property type="entry name" value="YdhG-like"/>
    <property type="match status" value="1"/>
</dbReference>
<evidence type="ECO:0000313" key="3">
    <source>
        <dbReference type="Proteomes" id="UP000318010"/>
    </source>
</evidence>
<dbReference type="OrthoDB" id="115213at2"/>
<keyword evidence="3" id="KW-1185">Reference proteome</keyword>
<dbReference type="EMBL" id="VOEI01000001">
    <property type="protein sequence ID" value="TWR28765.1"/>
    <property type="molecule type" value="Genomic_DNA"/>
</dbReference>
<protein>
    <recommendedName>
        <fullName evidence="1">YdhG-like domain-containing protein</fullName>
    </recommendedName>
</protein>
<evidence type="ECO:0000259" key="1">
    <source>
        <dbReference type="Pfam" id="PF08818"/>
    </source>
</evidence>
<dbReference type="Pfam" id="PF08818">
    <property type="entry name" value="DUF1801"/>
    <property type="match status" value="1"/>
</dbReference>
<reference evidence="2 3" key="1">
    <citation type="submission" date="2019-07" db="EMBL/GenBank/DDBJ databases">
        <authorList>
            <person name="Kim J."/>
        </authorList>
    </citation>
    <scope>NUCLEOTIDE SEQUENCE [LARGE SCALE GENOMIC DNA]</scope>
    <source>
        <strain evidence="2 3">MJ1a</strain>
    </source>
</reference>
<evidence type="ECO:0000313" key="2">
    <source>
        <dbReference type="EMBL" id="TWR28765.1"/>
    </source>
</evidence>
<comment type="caution">
    <text evidence="2">The sequence shown here is derived from an EMBL/GenBank/DDBJ whole genome shotgun (WGS) entry which is preliminary data.</text>
</comment>
<proteinExistence type="predicted"/>
<dbReference type="InterPro" id="IPR014922">
    <property type="entry name" value="YdhG-like"/>
</dbReference>
<sequence>MQKPASTDAYIKSFGEDIQQLLNTMRETIKQAAPQAQETISYGMPAYKQHSVLVYFAAQSKHIGFYPGAKAIEVFAADLDSFDTSKGTIRFPFDKPLPLDLVERITKFRIKEDQELFEAKQAKEKAKKNSD</sequence>
<dbReference type="Proteomes" id="UP000318010">
    <property type="component" value="Unassembled WGS sequence"/>
</dbReference>
<name>A0A563UBN3_9SPHI</name>
<gene>
    <name evidence="2" type="ORF">FPZ42_04305</name>
</gene>